<organism evidence="7 8">
    <name type="scientific">Allobacillus halotolerans</name>
    <dbReference type="NCBI Taxonomy" id="570278"/>
    <lineage>
        <taxon>Bacteria</taxon>
        <taxon>Bacillati</taxon>
        <taxon>Bacillota</taxon>
        <taxon>Bacilli</taxon>
        <taxon>Bacillales</taxon>
        <taxon>Bacillaceae</taxon>
        <taxon>Allobacillus</taxon>
    </lineage>
</organism>
<dbReference type="InterPro" id="IPR000807">
    <property type="entry name" value="ImidazoleglycerolP_deHydtase"/>
</dbReference>
<dbReference type="NCBIfam" id="NF002107">
    <property type="entry name" value="PRK00951.1-2"/>
    <property type="match status" value="1"/>
</dbReference>
<reference evidence="7 8" key="1">
    <citation type="journal article" date="2011" name="Int. J. Syst. Evol. Microbiol.">
        <title>Allobacillus halotolerans gen. nov., sp. nov. isolated from shrimp paste.</title>
        <authorList>
            <person name="Sheu S.Y."/>
            <person name="Arun A.B."/>
            <person name="Jiang S.R."/>
            <person name="Young C.C."/>
            <person name="Chen W.M."/>
        </authorList>
    </citation>
    <scope>NUCLEOTIDE SEQUENCE [LARGE SCALE GENOMIC DNA]</scope>
    <source>
        <strain evidence="7 8">LMG 24826</strain>
    </source>
</reference>
<comment type="caution">
    <text evidence="7">The sequence shown here is derived from an EMBL/GenBank/DDBJ whole genome shotgun (WGS) entry which is preliminary data.</text>
</comment>
<evidence type="ECO:0000256" key="2">
    <source>
        <dbReference type="ARBA" id="ARBA00022605"/>
    </source>
</evidence>
<accession>A0ABS6GKK7</accession>
<dbReference type="HAMAP" id="MF_00076">
    <property type="entry name" value="HisB"/>
    <property type="match status" value="1"/>
</dbReference>
<keyword evidence="3 5" id="KW-0368">Histidine biosynthesis</keyword>
<dbReference type="InterPro" id="IPR038494">
    <property type="entry name" value="IGPD_sf"/>
</dbReference>
<dbReference type="GO" id="GO:0004424">
    <property type="term" value="F:imidazoleglycerol-phosphate dehydratase activity"/>
    <property type="evidence" value="ECO:0007669"/>
    <property type="project" value="UniProtKB-EC"/>
</dbReference>
<comment type="similarity">
    <text evidence="5 6">Belongs to the imidazoleglycerol-phosphate dehydratase family.</text>
</comment>
<evidence type="ECO:0000256" key="5">
    <source>
        <dbReference type="HAMAP-Rule" id="MF_00076"/>
    </source>
</evidence>
<dbReference type="Gene3D" id="3.30.230.40">
    <property type="entry name" value="Imidazole glycerol phosphate dehydratase, domain 1"/>
    <property type="match status" value="2"/>
</dbReference>
<dbReference type="InterPro" id="IPR020565">
    <property type="entry name" value="ImidazoleglycerP_deHydtase_CS"/>
</dbReference>
<dbReference type="CDD" id="cd07914">
    <property type="entry name" value="IGPD"/>
    <property type="match status" value="1"/>
</dbReference>
<proteinExistence type="inferred from homology"/>
<dbReference type="Proteomes" id="UP000812672">
    <property type="component" value="Unassembled WGS sequence"/>
</dbReference>
<evidence type="ECO:0000313" key="7">
    <source>
        <dbReference type="EMBL" id="MBU6079714.1"/>
    </source>
</evidence>
<comment type="catalytic activity">
    <reaction evidence="5 6">
        <text>D-erythro-1-(imidazol-4-yl)glycerol 3-phosphate = 3-(imidazol-4-yl)-2-oxopropyl phosphate + H2O</text>
        <dbReference type="Rhea" id="RHEA:11040"/>
        <dbReference type="ChEBI" id="CHEBI:15377"/>
        <dbReference type="ChEBI" id="CHEBI:57766"/>
        <dbReference type="ChEBI" id="CHEBI:58278"/>
        <dbReference type="EC" id="4.2.1.19"/>
    </reaction>
</comment>
<dbReference type="InterPro" id="IPR020568">
    <property type="entry name" value="Ribosomal_Su5_D2-typ_SF"/>
</dbReference>
<dbReference type="PANTHER" id="PTHR23133">
    <property type="entry name" value="IMIDAZOLEGLYCEROL-PHOSPHATE DEHYDRATASE HIS7"/>
    <property type="match status" value="1"/>
</dbReference>
<evidence type="ECO:0000256" key="6">
    <source>
        <dbReference type="RuleBase" id="RU000599"/>
    </source>
</evidence>
<dbReference type="EMBL" id="JAHLZF010000001">
    <property type="protein sequence ID" value="MBU6079714.1"/>
    <property type="molecule type" value="Genomic_DNA"/>
</dbReference>
<sequence>MAEVTKNRETSETTIDLTLNLEDRKVDDSIDTGVGFFDHMLTLFAAHSQFGLNVSAKGDLEVDSHHTVEDVGIVFGQAFLEALGDKKGIKRYASTFTPMDESLSLVSVDISGRPYLVFDVEGMKDTVGSFDTELVEEFFRAFVNQAGVTLHINLFHGSNTHHIIESIFKGFGRVLNEAATIIDANGDVPSTKGTL</sequence>
<evidence type="ECO:0000256" key="3">
    <source>
        <dbReference type="ARBA" id="ARBA00023102"/>
    </source>
</evidence>
<keyword evidence="5" id="KW-0963">Cytoplasm</keyword>
<keyword evidence="4 5" id="KW-0456">Lyase</keyword>
<dbReference type="PROSITE" id="PS00954">
    <property type="entry name" value="IGP_DEHYDRATASE_1"/>
    <property type="match status" value="1"/>
</dbReference>
<comment type="pathway">
    <text evidence="1 5 6">Amino-acid biosynthesis; L-histidine biosynthesis; L-histidine from 5-phospho-alpha-D-ribose 1-diphosphate: step 6/9.</text>
</comment>
<dbReference type="EC" id="4.2.1.19" evidence="5 6"/>
<protein>
    <recommendedName>
        <fullName evidence="5 6">Imidazoleglycerol-phosphate dehydratase</fullName>
        <shortName evidence="5">IGPD</shortName>
        <ecNumber evidence="5 6">4.2.1.19</ecNumber>
    </recommendedName>
</protein>
<dbReference type="NCBIfam" id="NF002111">
    <property type="entry name" value="PRK00951.2-1"/>
    <property type="match status" value="1"/>
</dbReference>
<evidence type="ECO:0000256" key="4">
    <source>
        <dbReference type="ARBA" id="ARBA00023239"/>
    </source>
</evidence>
<evidence type="ECO:0000313" key="8">
    <source>
        <dbReference type="Proteomes" id="UP000812672"/>
    </source>
</evidence>
<keyword evidence="8" id="KW-1185">Reference proteome</keyword>
<gene>
    <name evidence="5 7" type="primary">hisB</name>
    <name evidence="7" type="ORF">KQ486_01650</name>
</gene>
<keyword evidence="2 5" id="KW-0028">Amino-acid biosynthesis</keyword>
<dbReference type="Pfam" id="PF00475">
    <property type="entry name" value="IGPD"/>
    <property type="match status" value="1"/>
</dbReference>
<dbReference type="PROSITE" id="PS00955">
    <property type="entry name" value="IGP_DEHYDRATASE_2"/>
    <property type="match status" value="1"/>
</dbReference>
<dbReference type="SUPFAM" id="SSF54211">
    <property type="entry name" value="Ribosomal protein S5 domain 2-like"/>
    <property type="match status" value="2"/>
</dbReference>
<dbReference type="NCBIfam" id="NF002114">
    <property type="entry name" value="PRK00951.2-4"/>
    <property type="match status" value="1"/>
</dbReference>
<dbReference type="PANTHER" id="PTHR23133:SF2">
    <property type="entry name" value="IMIDAZOLEGLYCEROL-PHOSPHATE DEHYDRATASE"/>
    <property type="match status" value="1"/>
</dbReference>
<name>A0ABS6GKK7_9BACI</name>
<evidence type="ECO:0000256" key="1">
    <source>
        <dbReference type="ARBA" id="ARBA00005047"/>
    </source>
</evidence>
<comment type="subcellular location">
    <subcellularLocation>
        <location evidence="5 6">Cytoplasm</location>
    </subcellularLocation>
</comment>
<dbReference type="RefSeq" id="WP_144160313.1">
    <property type="nucleotide sequence ID" value="NZ_CAUPKR010000001.1"/>
</dbReference>